<dbReference type="OrthoDB" id="9909019at2759"/>
<feature type="domain" description="Palmitoyltransferase DHHC" evidence="8">
    <location>
        <begin position="84"/>
        <end position="212"/>
    </location>
</feature>
<comment type="subcellular location">
    <subcellularLocation>
        <location evidence="1">Membrane</location>
        <topology evidence="1">Multi-pass membrane protein</topology>
    </subcellularLocation>
</comment>
<sequence>MISAIMPDVVKKHFPLILAFLILFIYFTFLNFVFIKISQKSLIEWIFVWIGTFSILMLFWALYRTSRIDPGFIPKHTLVEYDETKQRDYCLQCRIKRPERSHHCSKCKRCVLNMDHHCVWTANCIGLYNRKYFILILFWGSVGMFQATLLGLINIIELWNNFWQYKTLDFNKIQEGFIFLVIFSQFLNAFGLYYFFWTNFKLIAANICTLDQLILDIESQTKRKYHTDLTVYNIGFWYNFYFYFGKNPFLWLLPVGKPLGDGYHWDKKASLREMTETTLQIME</sequence>
<evidence type="ECO:0000256" key="3">
    <source>
        <dbReference type="ARBA" id="ARBA00022692"/>
    </source>
</evidence>
<dbReference type="AlphaFoldDB" id="A0A8S1JZM0"/>
<evidence type="ECO:0000256" key="6">
    <source>
        <dbReference type="ARBA" id="ARBA00023315"/>
    </source>
</evidence>
<gene>
    <name evidence="9" type="ORF">PSON_ATCC_30995.1.T0030164</name>
</gene>
<feature type="transmembrane region" description="Helical" evidence="7">
    <location>
        <begin position="132"/>
        <end position="156"/>
    </location>
</feature>
<keyword evidence="4 7" id="KW-1133">Transmembrane helix</keyword>
<evidence type="ECO:0000313" key="10">
    <source>
        <dbReference type="Proteomes" id="UP000692954"/>
    </source>
</evidence>
<protein>
    <recommendedName>
        <fullName evidence="7">Palmitoyltransferase</fullName>
        <ecNumber evidence="7">2.3.1.225</ecNumber>
    </recommendedName>
</protein>
<feature type="transmembrane region" description="Helical" evidence="7">
    <location>
        <begin position="42"/>
        <end position="63"/>
    </location>
</feature>
<comment type="similarity">
    <text evidence="7">Belongs to the DHHC palmitoyltransferase family.</text>
</comment>
<dbReference type="PROSITE" id="PS50216">
    <property type="entry name" value="DHHC"/>
    <property type="match status" value="1"/>
</dbReference>
<evidence type="ECO:0000259" key="8">
    <source>
        <dbReference type="Pfam" id="PF01529"/>
    </source>
</evidence>
<keyword evidence="5 7" id="KW-0472">Membrane</keyword>
<proteinExistence type="inferred from homology"/>
<evidence type="ECO:0000256" key="2">
    <source>
        <dbReference type="ARBA" id="ARBA00022679"/>
    </source>
</evidence>
<keyword evidence="10" id="KW-1185">Reference proteome</keyword>
<dbReference type="InterPro" id="IPR001594">
    <property type="entry name" value="Palmitoyltrfase_DHHC"/>
</dbReference>
<keyword evidence="2 7" id="KW-0808">Transferase</keyword>
<dbReference type="EMBL" id="CAJJDN010000003">
    <property type="protein sequence ID" value="CAD8048321.1"/>
    <property type="molecule type" value="Genomic_DNA"/>
</dbReference>
<dbReference type="Pfam" id="PF01529">
    <property type="entry name" value="DHHC"/>
    <property type="match status" value="1"/>
</dbReference>
<feature type="transmembrane region" description="Helical" evidence="7">
    <location>
        <begin position="177"/>
        <end position="197"/>
    </location>
</feature>
<evidence type="ECO:0000256" key="5">
    <source>
        <dbReference type="ARBA" id="ARBA00023136"/>
    </source>
</evidence>
<comment type="catalytic activity">
    <reaction evidence="7">
        <text>L-cysteinyl-[protein] + hexadecanoyl-CoA = S-hexadecanoyl-L-cysteinyl-[protein] + CoA</text>
        <dbReference type="Rhea" id="RHEA:36683"/>
        <dbReference type="Rhea" id="RHEA-COMP:10131"/>
        <dbReference type="Rhea" id="RHEA-COMP:11032"/>
        <dbReference type="ChEBI" id="CHEBI:29950"/>
        <dbReference type="ChEBI" id="CHEBI:57287"/>
        <dbReference type="ChEBI" id="CHEBI:57379"/>
        <dbReference type="ChEBI" id="CHEBI:74151"/>
        <dbReference type="EC" id="2.3.1.225"/>
    </reaction>
</comment>
<dbReference type="Proteomes" id="UP000692954">
    <property type="component" value="Unassembled WGS sequence"/>
</dbReference>
<evidence type="ECO:0000256" key="1">
    <source>
        <dbReference type="ARBA" id="ARBA00004141"/>
    </source>
</evidence>
<dbReference type="GO" id="GO:0019706">
    <property type="term" value="F:protein-cysteine S-palmitoyltransferase activity"/>
    <property type="evidence" value="ECO:0007669"/>
    <property type="project" value="UniProtKB-EC"/>
</dbReference>
<name>A0A8S1JZM0_9CILI</name>
<dbReference type="EC" id="2.3.1.225" evidence="7"/>
<reference evidence="9" key="1">
    <citation type="submission" date="2021-01" db="EMBL/GenBank/DDBJ databases">
        <authorList>
            <consortium name="Genoscope - CEA"/>
            <person name="William W."/>
        </authorList>
    </citation>
    <scope>NUCLEOTIDE SEQUENCE</scope>
</reference>
<dbReference type="PANTHER" id="PTHR12246">
    <property type="entry name" value="PALMITOYLTRANSFERASE ZDHHC16"/>
    <property type="match status" value="1"/>
</dbReference>
<evidence type="ECO:0000256" key="7">
    <source>
        <dbReference type="RuleBase" id="RU079119"/>
    </source>
</evidence>
<evidence type="ECO:0000256" key="4">
    <source>
        <dbReference type="ARBA" id="ARBA00022989"/>
    </source>
</evidence>
<comment type="domain">
    <text evidence="7">The DHHC domain is required for palmitoyltransferase activity.</text>
</comment>
<keyword evidence="3 7" id="KW-0812">Transmembrane</keyword>
<evidence type="ECO:0000313" key="9">
    <source>
        <dbReference type="EMBL" id="CAD8048321.1"/>
    </source>
</evidence>
<keyword evidence="6 7" id="KW-0012">Acyltransferase</keyword>
<dbReference type="GO" id="GO:0016020">
    <property type="term" value="C:membrane"/>
    <property type="evidence" value="ECO:0007669"/>
    <property type="project" value="UniProtKB-SubCell"/>
</dbReference>
<comment type="caution">
    <text evidence="9">The sequence shown here is derived from an EMBL/GenBank/DDBJ whole genome shotgun (WGS) entry which is preliminary data.</text>
</comment>
<accession>A0A8S1JZM0</accession>
<organism evidence="9 10">
    <name type="scientific">Paramecium sonneborni</name>
    <dbReference type="NCBI Taxonomy" id="65129"/>
    <lineage>
        <taxon>Eukaryota</taxon>
        <taxon>Sar</taxon>
        <taxon>Alveolata</taxon>
        <taxon>Ciliophora</taxon>
        <taxon>Intramacronucleata</taxon>
        <taxon>Oligohymenophorea</taxon>
        <taxon>Peniculida</taxon>
        <taxon>Parameciidae</taxon>
        <taxon>Paramecium</taxon>
    </lineage>
</organism>
<feature type="transmembrane region" description="Helical" evidence="7">
    <location>
        <begin position="16"/>
        <end position="35"/>
    </location>
</feature>
<dbReference type="InterPro" id="IPR039859">
    <property type="entry name" value="PFA4/ZDH16/20/ERF2-like"/>
</dbReference>